<organism evidence="3">
    <name type="scientific">Alexandrium catenella</name>
    <name type="common">Red tide dinoflagellate</name>
    <name type="synonym">Gonyaulax catenella</name>
    <dbReference type="NCBI Taxonomy" id="2925"/>
    <lineage>
        <taxon>Eukaryota</taxon>
        <taxon>Sar</taxon>
        <taxon>Alveolata</taxon>
        <taxon>Dinophyceae</taxon>
        <taxon>Gonyaulacales</taxon>
        <taxon>Pyrocystaceae</taxon>
        <taxon>Alexandrium</taxon>
    </lineage>
</organism>
<evidence type="ECO:0000313" key="3">
    <source>
        <dbReference type="EMBL" id="CAD9185678.1"/>
    </source>
</evidence>
<dbReference type="InterPro" id="IPR004882">
    <property type="entry name" value="Luc7-rel"/>
</dbReference>
<comment type="similarity">
    <text evidence="1">Belongs to the Luc7 family.</text>
</comment>
<dbReference type="EMBL" id="HBGE01104801">
    <property type="protein sequence ID" value="CAD9185678.1"/>
    <property type="molecule type" value="Transcribed_RNA"/>
</dbReference>
<evidence type="ECO:0000256" key="1">
    <source>
        <dbReference type="ARBA" id="ARBA00005655"/>
    </source>
</evidence>
<gene>
    <name evidence="3" type="ORF">ACAT0790_LOCUS62452</name>
</gene>
<reference evidence="3" key="1">
    <citation type="submission" date="2021-01" db="EMBL/GenBank/DDBJ databases">
        <authorList>
            <person name="Corre E."/>
            <person name="Pelletier E."/>
            <person name="Niang G."/>
            <person name="Scheremetjew M."/>
            <person name="Finn R."/>
            <person name="Kale V."/>
            <person name="Holt S."/>
            <person name="Cochrane G."/>
            <person name="Meng A."/>
            <person name="Brown T."/>
            <person name="Cohen L."/>
        </authorList>
    </citation>
    <scope>NUCLEOTIDE SEQUENCE</scope>
    <source>
        <strain evidence="3">OF101</strain>
    </source>
</reference>
<protein>
    <submittedName>
        <fullName evidence="3">Uncharacterized protein</fullName>
    </submittedName>
</protein>
<name>A0A7S1S645_ALECA</name>
<evidence type="ECO:0000256" key="2">
    <source>
        <dbReference type="SAM" id="MobiDB-lite"/>
    </source>
</evidence>
<feature type="compositionally biased region" description="Basic and acidic residues" evidence="2">
    <location>
        <begin position="247"/>
        <end position="334"/>
    </location>
</feature>
<proteinExistence type="inferred from homology"/>
<dbReference type="GO" id="GO:0003729">
    <property type="term" value="F:mRNA binding"/>
    <property type="evidence" value="ECO:0007669"/>
    <property type="project" value="InterPro"/>
</dbReference>
<sequence>MEETRALLDALMGPNRNAKVAAPGGKPDFADRSVCKFFLVGFCPHDWFTTAKRQLRPCNKIHSEMMREQFERHSEVGRYRAEYEEDFLNYLEVVARDCDAYISRERPKCRSRGVGGKVVRMPPDAKKRCEEMEARYAELIKSSEGMAESSLAMSQMQMKQAIALNEEIDDLKQKYTTEFPGEDLCEICGVKYLCGGGANQWHDEEDHKRGKTHDGFKQIRAKIVELRGKRKHWEKWREDVERARARDREEEREFEKRERQKERERREREKERERELERVRELEERRKRERERERERSRGRSEDRGRRREADKKGDRRKDGDRGKEKDRDQERSRSRGQPDAPEESEDLAALWAHLGTFTPEARAAAVKALKQDTKDRLEEWLVARISAQGGGASDSDDSDSDSGDS</sequence>
<feature type="region of interest" description="Disordered" evidence="2">
    <location>
        <begin position="247"/>
        <end position="352"/>
    </location>
</feature>
<feature type="compositionally biased region" description="Acidic residues" evidence="2">
    <location>
        <begin position="395"/>
        <end position="406"/>
    </location>
</feature>
<accession>A0A7S1S645</accession>
<dbReference type="AlphaFoldDB" id="A0A7S1S645"/>
<dbReference type="GO" id="GO:0005685">
    <property type="term" value="C:U1 snRNP"/>
    <property type="evidence" value="ECO:0007669"/>
    <property type="project" value="InterPro"/>
</dbReference>
<dbReference type="GO" id="GO:0006376">
    <property type="term" value="P:mRNA splice site recognition"/>
    <property type="evidence" value="ECO:0007669"/>
    <property type="project" value="InterPro"/>
</dbReference>
<dbReference type="PANTHER" id="PTHR12375">
    <property type="entry name" value="RNA-BINDING PROTEIN LUC7-RELATED"/>
    <property type="match status" value="1"/>
</dbReference>
<dbReference type="Pfam" id="PF03194">
    <property type="entry name" value="LUC7"/>
    <property type="match status" value="1"/>
</dbReference>
<feature type="region of interest" description="Disordered" evidence="2">
    <location>
        <begin position="386"/>
        <end position="406"/>
    </location>
</feature>